<dbReference type="GO" id="GO:0005737">
    <property type="term" value="C:cytoplasm"/>
    <property type="evidence" value="ECO:0007669"/>
    <property type="project" value="UniProtKB-SubCell"/>
</dbReference>
<evidence type="ECO:0000256" key="6">
    <source>
        <dbReference type="ARBA" id="ARBA00022990"/>
    </source>
</evidence>
<gene>
    <name evidence="8" type="ORF">A7J15_07680</name>
</gene>
<keyword evidence="5" id="KW-0694">RNA-binding</keyword>
<keyword evidence="4" id="KW-0521">NADP</keyword>
<evidence type="ECO:0000259" key="7">
    <source>
        <dbReference type="SMART" id="SM00829"/>
    </source>
</evidence>
<keyword evidence="6" id="KW-0007">Acetylation</keyword>
<keyword evidence="9" id="KW-1185">Reference proteome</keyword>
<evidence type="ECO:0000256" key="1">
    <source>
        <dbReference type="ARBA" id="ARBA00004496"/>
    </source>
</evidence>
<organism evidence="8 9">
    <name type="scientific">Microbacterium sediminis</name>
    <dbReference type="NCBI Taxonomy" id="904291"/>
    <lineage>
        <taxon>Bacteria</taxon>
        <taxon>Bacillati</taxon>
        <taxon>Actinomycetota</taxon>
        <taxon>Actinomycetes</taxon>
        <taxon>Micrococcales</taxon>
        <taxon>Microbacteriaceae</taxon>
        <taxon>Microbacterium</taxon>
    </lineage>
</organism>
<dbReference type="InterPro" id="IPR036291">
    <property type="entry name" value="NAD(P)-bd_dom_sf"/>
</dbReference>
<dbReference type="GO" id="GO:0003723">
    <property type="term" value="F:RNA binding"/>
    <property type="evidence" value="ECO:0007669"/>
    <property type="project" value="UniProtKB-KW"/>
</dbReference>
<sequence length="340" mass="36188">MPATMKALVLDAHGPIDDLRLRPDHEIPEVTPGHVLVRVTAASFNHHDIFTVRGMPGIRLPLPVIIGLDMAGEVAEVGEGVDGWVPGDRVVVVPLASDGHLMGEMHDGGMAQYCLVEAEQLVRLPDEVSDVQAAALPVAYGAAHRMMVGKGAVHTGDKVLVLGASGGVGTACVQLARGMGCHVVAAAGSEEKGRALLELGADEFLDYTQHDIAQWVREHHGKPHRFDSGPGMDVVVNFTGGDTWAPTLRSVGRGGRILVCGASAGYDPVEDLRYIFSFELQIIGSNAFEKSDIEQLVALVAEGRLDPVIGAELALDEAVEGLRMMERRGVFGKVVVRPWA</sequence>
<dbReference type="Gene3D" id="3.90.180.10">
    <property type="entry name" value="Medium-chain alcohol dehydrogenases, catalytic domain"/>
    <property type="match status" value="1"/>
</dbReference>
<dbReference type="OrthoDB" id="334894at2"/>
<protein>
    <submittedName>
        <fullName evidence="8">Zinc-binding dehydrogenase</fullName>
    </submittedName>
</protein>
<dbReference type="InterPro" id="IPR011032">
    <property type="entry name" value="GroES-like_sf"/>
</dbReference>
<evidence type="ECO:0000256" key="4">
    <source>
        <dbReference type="ARBA" id="ARBA00022857"/>
    </source>
</evidence>
<feature type="domain" description="Enoyl reductase (ER)" evidence="7">
    <location>
        <begin position="14"/>
        <end position="336"/>
    </location>
</feature>
<dbReference type="PANTHER" id="PTHR44154:SF1">
    <property type="entry name" value="QUINONE OXIDOREDUCTASE"/>
    <property type="match status" value="1"/>
</dbReference>
<dbReference type="InterPro" id="IPR051603">
    <property type="entry name" value="Zinc-ADH_QOR/CCCR"/>
</dbReference>
<dbReference type="InterPro" id="IPR013154">
    <property type="entry name" value="ADH-like_N"/>
</dbReference>
<evidence type="ECO:0000256" key="2">
    <source>
        <dbReference type="ARBA" id="ARBA00011881"/>
    </source>
</evidence>
<dbReference type="GO" id="GO:0016491">
    <property type="term" value="F:oxidoreductase activity"/>
    <property type="evidence" value="ECO:0007669"/>
    <property type="project" value="InterPro"/>
</dbReference>
<comment type="subcellular location">
    <subcellularLocation>
        <location evidence="1">Cytoplasm</location>
    </subcellularLocation>
</comment>
<dbReference type="GO" id="GO:0008270">
    <property type="term" value="F:zinc ion binding"/>
    <property type="evidence" value="ECO:0007669"/>
    <property type="project" value="InterPro"/>
</dbReference>
<accession>A0A1B9NAE1</accession>
<comment type="caution">
    <text evidence="8">The sequence shown here is derived from an EMBL/GenBank/DDBJ whole genome shotgun (WGS) entry which is preliminary data.</text>
</comment>
<name>A0A1B9NAE1_9MICO</name>
<dbReference type="SUPFAM" id="SSF50129">
    <property type="entry name" value="GroES-like"/>
    <property type="match status" value="1"/>
</dbReference>
<dbReference type="SUPFAM" id="SSF51735">
    <property type="entry name" value="NAD(P)-binding Rossmann-fold domains"/>
    <property type="match status" value="1"/>
</dbReference>
<dbReference type="Proteomes" id="UP000093355">
    <property type="component" value="Unassembled WGS sequence"/>
</dbReference>
<dbReference type="PANTHER" id="PTHR44154">
    <property type="entry name" value="QUINONE OXIDOREDUCTASE"/>
    <property type="match status" value="1"/>
</dbReference>
<dbReference type="InterPro" id="IPR013149">
    <property type="entry name" value="ADH-like_C"/>
</dbReference>
<dbReference type="InterPro" id="IPR002364">
    <property type="entry name" value="Quin_OxRdtase/zeta-crystal_CS"/>
</dbReference>
<dbReference type="RefSeq" id="WP_067026615.1">
    <property type="nucleotide sequence ID" value="NZ_JRNY01000005.1"/>
</dbReference>
<dbReference type="Pfam" id="PF08240">
    <property type="entry name" value="ADH_N"/>
    <property type="match status" value="1"/>
</dbReference>
<keyword evidence="3" id="KW-0963">Cytoplasm</keyword>
<dbReference type="PROSITE" id="PS01162">
    <property type="entry name" value="QOR_ZETA_CRYSTAL"/>
    <property type="match status" value="1"/>
</dbReference>
<comment type="subunit">
    <text evidence="2">Homotetramer.</text>
</comment>
<dbReference type="EMBL" id="LXMD01000024">
    <property type="protein sequence ID" value="OCG73550.1"/>
    <property type="molecule type" value="Genomic_DNA"/>
</dbReference>
<evidence type="ECO:0000313" key="8">
    <source>
        <dbReference type="EMBL" id="OCG73550.1"/>
    </source>
</evidence>
<dbReference type="Pfam" id="PF00107">
    <property type="entry name" value="ADH_zinc_N"/>
    <property type="match status" value="1"/>
</dbReference>
<dbReference type="AlphaFoldDB" id="A0A1B9NAE1"/>
<proteinExistence type="predicted"/>
<dbReference type="InterPro" id="IPR020843">
    <property type="entry name" value="ER"/>
</dbReference>
<evidence type="ECO:0000256" key="5">
    <source>
        <dbReference type="ARBA" id="ARBA00022884"/>
    </source>
</evidence>
<evidence type="ECO:0000313" key="9">
    <source>
        <dbReference type="Proteomes" id="UP000093355"/>
    </source>
</evidence>
<reference evidence="8 9" key="1">
    <citation type="submission" date="2016-05" db="EMBL/GenBank/DDBJ databases">
        <authorList>
            <person name="Lavstsen T."/>
            <person name="Jespersen J.S."/>
        </authorList>
    </citation>
    <scope>NUCLEOTIDE SEQUENCE [LARGE SCALE GENOMIC DNA]</scope>
    <source>
        <strain evidence="8 9">YLB-01</strain>
    </source>
</reference>
<dbReference type="SMART" id="SM00829">
    <property type="entry name" value="PKS_ER"/>
    <property type="match status" value="1"/>
</dbReference>
<dbReference type="STRING" id="904291.A7J15_07680"/>
<evidence type="ECO:0000256" key="3">
    <source>
        <dbReference type="ARBA" id="ARBA00022490"/>
    </source>
</evidence>